<dbReference type="EMBL" id="LCUC01000084">
    <property type="protein sequence ID" value="KKY37491.1"/>
    <property type="molecule type" value="Genomic_DNA"/>
</dbReference>
<evidence type="ECO:0000256" key="1">
    <source>
        <dbReference type="SAM" id="SignalP"/>
    </source>
</evidence>
<accession>A0A0G2FU21</accession>
<feature type="signal peptide" evidence="1">
    <location>
        <begin position="1"/>
        <end position="22"/>
    </location>
</feature>
<dbReference type="Proteomes" id="UP000034680">
    <property type="component" value="Unassembled WGS sequence"/>
</dbReference>
<feature type="chain" id="PRO_5002544395" evidence="1">
    <location>
        <begin position="23"/>
        <end position="150"/>
    </location>
</feature>
<reference evidence="2 3" key="1">
    <citation type="submission" date="2015-05" db="EMBL/GenBank/DDBJ databases">
        <title>Distinctive expansion of gene families associated with plant cell wall degradation and secondary metabolism in the genomes of grapevine trunk pathogens.</title>
        <authorList>
            <person name="Lawrence D.P."/>
            <person name="Travadon R."/>
            <person name="Rolshausen P.E."/>
            <person name="Baumgartner K."/>
        </authorList>
    </citation>
    <scope>NUCLEOTIDE SEQUENCE [LARGE SCALE GENOMIC DNA]</scope>
    <source>
        <strain evidence="2">DA912</strain>
    </source>
</reference>
<evidence type="ECO:0000313" key="2">
    <source>
        <dbReference type="EMBL" id="KKY37491.1"/>
    </source>
</evidence>
<sequence length="150" mass="16489">MKSFAFVVIGMIGLVAIAVGLSAPIDGYEVMNVSWCPDIPGITSLNLTGTVQEVWAYITITWPGYQLPKKDLAGRQGPIGPPFPSPEDPHNLTDGYLNFRDIANAASDIDLTCIYPVAERLPPDYSLWTSGQIFFPDKWNVIVMEDSDHC</sequence>
<comment type="caution">
    <text evidence="2">The sequence shown here is derived from an EMBL/GenBank/DDBJ whole genome shotgun (WGS) entry which is preliminary data.</text>
</comment>
<reference evidence="2 3" key="2">
    <citation type="submission" date="2015-05" db="EMBL/GenBank/DDBJ databases">
        <authorList>
            <person name="Morales-Cruz A."/>
            <person name="Amrine K.C."/>
            <person name="Cantu D."/>
        </authorList>
    </citation>
    <scope>NUCLEOTIDE SEQUENCE [LARGE SCALE GENOMIC DNA]</scope>
    <source>
        <strain evidence="2">DA912</strain>
    </source>
</reference>
<dbReference type="OrthoDB" id="5272418at2759"/>
<organism evidence="2 3">
    <name type="scientific">Diaporthe ampelina</name>
    <dbReference type="NCBI Taxonomy" id="1214573"/>
    <lineage>
        <taxon>Eukaryota</taxon>
        <taxon>Fungi</taxon>
        <taxon>Dikarya</taxon>
        <taxon>Ascomycota</taxon>
        <taxon>Pezizomycotina</taxon>
        <taxon>Sordariomycetes</taxon>
        <taxon>Sordariomycetidae</taxon>
        <taxon>Diaporthales</taxon>
        <taxon>Diaporthaceae</taxon>
        <taxon>Diaporthe</taxon>
    </lineage>
</organism>
<proteinExistence type="predicted"/>
<gene>
    <name evidence="2" type="ORF">UCDDA912_g02546</name>
</gene>
<keyword evidence="1" id="KW-0732">Signal</keyword>
<dbReference type="AlphaFoldDB" id="A0A0G2FU21"/>
<protein>
    <submittedName>
        <fullName evidence="2">Uncharacterized protein</fullName>
    </submittedName>
</protein>
<name>A0A0G2FU21_9PEZI</name>
<evidence type="ECO:0000313" key="3">
    <source>
        <dbReference type="Proteomes" id="UP000034680"/>
    </source>
</evidence>
<keyword evidence="3" id="KW-1185">Reference proteome</keyword>